<keyword evidence="1" id="KW-1133">Transmembrane helix</keyword>
<name>A0A5C6QJK8_9GAMM</name>
<protein>
    <submittedName>
        <fullName evidence="3">EpsG family protein</fullName>
    </submittedName>
</protein>
<dbReference type="EMBL" id="VOLQ01000008">
    <property type="protein sequence ID" value="TWX69134.1"/>
    <property type="molecule type" value="Genomic_DNA"/>
</dbReference>
<dbReference type="Pfam" id="PF14897">
    <property type="entry name" value="EpsG"/>
    <property type="match status" value="1"/>
</dbReference>
<dbReference type="InterPro" id="IPR049458">
    <property type="entry name" value="EpsG-like"/>
</dbReference>
<gene>
    <name evidence="2" type="ORF">ESZ26_06990</name>
    <name evidence="3" type="ORF">ESZ27_05750</name>
</gene>
<feature type="transmembrane region" description="Helical" evidence="1">
    <location>
        <begin position="286"/>
        <end position="305"/>
    </location>
</feature>
<feature type="transmembrane region" description="Helical" evidence="1">
    <location>
        <begin position="6"/>
        <end position="23"/>
    </location>
</feature>
<dbReference type="Proteomes" id="UP000321525">
    <property type="component" value="Unassembled WGS sequence"/>
</dbReference>
<organism evidence="3 5">
    <name type="scientific">Colwellia hornerae</name>
    <dbReference type="NCBI Taxonomy" id="89402"/>
    <lineage>
        <taxon>Bacteria</taxon>
        <taxon>Pseudomonadati</taxon>
        <taxon>Pseudomonadota</taxon>
        <taxon>Gammaproteobacteria</taxon>
        <taxon>Alteromonadales</taxon>
        <taxon>Colwelliaceae</taxon>
        <taxon>Colwellia</taxon>
    </lineage>
</organism>
<evidence type="ECO:0000313" key="5">
    <source>
        <dbReference type="Proteomes" id="UP000321917"/>
    </source>
</evidence>
<keyword evidence="1" id="KW-0812">Transmembrane</keyword>
<reference evidence="3 5" key="1">
    <citation type="submission" date="2019-07" db="EMBL/GenBank/DDBJ databases">
        <title>Genomes of sea-ice associated Colwellia species.</title>
        <authorList>
            <person name="Bowman J.P."/>
        </authorList>
    </citation>
    <scope>NUCLEOTIDE SEQUENCE [LARGE SCALE GENOMIC DNA]</scope>
    <source>
        <strain evidence="2 4">ACAM 607</strain>
        <strain evidence="3 5">IC036</strain>
    </source>
</reference>
<sequence>MFAVSLYFIFWCILVLLSCYELICIESSKRSRKRSILPFILFFFTLLIIFSGLRSPGVSSDDQVYISIFNQFVKGGGGLTSSTNEYVFVIINQLISFITDDVFYLFLLFALLTAFFTIFSFVKASPFITISVLVYFSHVYLYRDMIQIRAGLSYAIFMLALVCFAKKNYKASIALWLSSTLIHFSSFLGVVVPIINKMKFSSKFVIYSFLFSLVFGAIGLYTPISFLLNNVNLGPLTAPIKTYILSRNEFNKPLGLLNPTTLKQCIWFFVFFYYREKLKYELSSDIYFKTYFLSVCILLIFADFSVFAARFGSFFAVSEFFLLAALVVVSKKNRRFLFSIIIGYCCMMASLNVFSKGLFDGFVFYNFG</sequence>
<comment type="caution">
    <text evidence="3">The sequence shown here is derived from an EMBL/GenBank/DDBJ whole genome shotgun (WGS) entry which is preliminary data.</text>
</comment>
<feature type="transmembrane region" description="Helical" evidence="1">
    <location>
        <begin position="204"/>
        <end position="224"/>
    </location>
</feature>
<feature type="transmembrane region" description="Helical" evidence="1">
    <location>
        <begin position="103"/>
        <end position="136"/>
    </location>
</feature>
<evidence type="ECO:0000313" key="2">
    <source>
        <dbReference type="EMBL" id="TWX60804.1"/>
    </source>
</evidence>
<dbReference type="AlphaFoldDB" id="A0A5C6QJK8"/>
<keyword evidence="1" id="KW-0472">Membrane</keyword>
<accession>A0A5C6QJK8</accession>
<dbReference type="OrthoDB" id="6521070at2"/>
<feature type="transmembrane region" description="Helical" evidence="1">
    <location>
        <begin position="336"/>
        <end position="355"/>
    </location>
</feature>
<feature type="transmembrane region" description="Helical" evidence="1">
    <location>
        <begin position="35"/>
        <end position="53"/>
    </location>
</feature>
<evidence type="ECO:0000313" key="4">
    <source>
        <dbReference type="Proteomes" id="UP000321525"/>
    </source>
</evidence>
<evidence type="ECO:0000313" key="3">
    <source>
        <dbReference type="EMBL" id="TWX69134.1"/>
    </source>
</evidence>
<proteinExistence type="predicted"/>
<keyword evidence="4" id="KW-1185">Reference proteome</keyword>
<feature type="transmembrane region" description="Helical" evidence="1">
    <location>
        <begin position="173"/>
        <end position="192"/>
    </location>
</feature>
<dbReference type="RefSeq" id="WP_146799033.1">
    <property type="nucleotide sequence ID" value="NZ_VOLP01000009.1"/>
</dbReference>
<feature type="transmembrane region" description="Helical" evidence="1">
    <location>
        <begin position="311"/>
        <end position="329"/>
    </location>
</feature>
<feature type="transmembrane region" description="Helical" evidence="1">
    <location>
        <begin position="148"/>
        <end position="167"/>
    </location>
</feature>
<dbReference type="Proteomes" id="UP000321917">
    <property type="component" value="Unassembled WGS sequence"/>
</dbReference>
<dbReference type="EMBL" id="VOLR01000008">
    <property type="protein sequence ID" value="TWX60804.1"/>
    <property type="molecule type" value="Genomic_DNA"/>
</dbReference>
<evidence type="ECO:0000256" key="1">
    <source>
        <dbReference type="SAM" id="Phobius"/>
    </source>
</evidence>